<dbReference type="GO" id="GO:0006508">
    <property type="term" value="P:proteolysis"/>
    <property type="evidence" value="ECO:0007669"/>
    <property type="project" value="UniProtKB-KW"/>
</dbReference>
<dbReference type="SUPFAM" id="SSF54897">
    <property type="entry name" value="Protease propeptides/inhibitors"/>
    <property type="match status" value="1"/>
</dbReference>
<dbReference type="PROSITE" id="PS00132">
    <property type="entry name" value="CARBOXYPEPT_ZN_1"/>
    <property type="match status" value="1"/>
</dbReference>
<evidence type="ECO:0000256" key="1">
    <source>
        <dbReference type="ARBA" id="ARBA00001947"/>
    </source>
</evidence>
<dbReference type="InterPro" id="IPR003146">
    <property type="entry name" value="M14A_act_pep"/>
</dbReference>
<keyword evidence="13" id="KW-1015">Disulfide bond</keyword>
<evidence type="ECO:0000313" key="16">
    <source>
        <dbReference type="EMBL" id="KAK3085609.1"/>
    </source>
</evidence>
<reference evidence="16" key="1">
    <citation type="submission" date="2019-08" db="EMBL/GenBank/DDBJ databases">
        <title>The improved chromosome-level genome for the pearl oyster Pinctada fucata martensii using PacBio sequencing and Hi-C.</title>
        <authorList>
            <person name="Zheng Z."/>
        </authorList>
    </citation>
    <scope>NUCLEOTIDE SEQUENCE</scope>
    <source>
        <strain evidence="16">ZZ-2019</strain>
        <tissue evidence="16">Adductor muscle</tissue>
    </source>
</reference>
<dbReference type="PROSITE" id="PS52035">
    <property type="entry name" value="PEPTIDASE_M14"/>
    <property type="match status" value="1"/>
</dbReference>
<comment type="similarity">
    <text evidence="3 14">Belongs to the peptidase M14 family.</text>
</comment>
<evidence type="ECO:0000256" key="11">
    <source>
        <dbReference type="ARBA" id="ARBA00023049"/>
    </source>
</evidence>
<dbReference type="Pfam" id="PF00246">
    <property type="entry name" value="Peptidase_M14"/>
    <property type="match status" value="1"/>
</dbReference>
<comment type="function">
    <text evidence="2">Extracellular metalloprotease that contributes to pathogenicity.</text>
</comment>
<keyword evidence="9" id="KW-0862">Zinc</keyword>
<keyword evidence="8" id="KW-0378">Hydrolase</keyword>
<name>A0AA88XYG5_PINIB</name>
<dbReference type="InterPro" id="IPR000834">
    <property type="entry name" value="Peptidase_M14"/>
</dbReference>
<comment type="cofactor">
    <cofactor evidence="1">
        <name>Zn(2+)</name>
        <dbReference type="ChEBI" id="CHEBI:29105"/>
    </cofactor>
</comment>
<gene>
    <name evidence="16" type="ORF">FSP39_006042</name>
</gene>
<evidence type="ECO:0000256" key="4">
    <source>
        <dbReference type="ARBA" id="ARBA00022645"/>
    </source>
</evidence>
<keyword evidence="4" id="KW-0121">Carboxypeptidase</keyword>
<protein>
    <recommendedName>
        <fullName evidence="15">Peptidase M14 domain-containing protein</fullName>
    </recommendedName>
</protein>
<evidence type="ECO:0000256" key="5">
    <source>
        <dbReference type="ARBA" id="ARBA00022670"/>
    </source>
</evidence>
<evidence type="ECO:0000256" key="12">
    <source>
        <dbReference type="ARBA" id="ARBA00023145"/>
    </source>
</evidence>
<dbReference type="SMART" id="SM00631">
    <property type="entry name" value="Zn_pept"/>
    <property type="match status" value="1"/>
</dbReference>
<evidence type="ECO:0000256" key="7">
    <source>
        <dbReference type="ARBA" id="ARBA00022729"/>
    </source>
</evidence>
<evidence type="ECO:0000256" key="2">
    <source>
        <dbReference type="ARBA" id="ARBA00003091"/>
    </source>
</evidence>
<proteinExistence type="inferred from homology"/>
<evidence type="ECO:0000256" key="8">
    <source>
        <dbReference type="ARBA" id="ARBA00022801"/>
    </source>
</evidence>
<comment type="caution">
    <text evidence="14">Lacks conserved residue(s) required for the propagation of feature annotation.</text>
</comment>
<keyword evidence="7" id="KW-0732">Signal</keyword>
<dbReference type="Gene3D" id="3.30.70.340">
    <property type="entry name" value="Metallocarboxypeptidase-like"/>
    <property type="match status" value="1"/>
</dbReference>
<dbReference type="Gene3D" id="3.40.630.10">
    <property type="entry name" value="Zn peptidases"/>
    <property type="match status" value="1"/>
</dbReference>
<evidence type="ECO:0000256" key="3">
    <source>
        <dbReference type="ARBA" id="ARBA00005988"/>
    </source>
</evidence>
<keyword evidence="10" id="KW-0843">Virulence</keyword>
<dbReference type="FunFam" id="3.40.630.10:FF:000084">
    <property type="entry name" value="Carboxypeptidase B2"/>
    <property type="match status" value="1"/>
</dbReference>
<dbReference type="SUPFAM" id="SSF53187">
    <property type="entry name" value="Zn-dependent exopeptidases"/>
    <property type="match status" value="1"/>
</dbReference>
<dbReference type="GO" id="GO:0004181">
    <property type="term" value="F:metallocarboxypeptidase activity"/>
    <property type="evidence" value="ECO:0007669"/>
    <property type="project" value="InterPro"/>
</dbReference>
<evidence type="ECO:0000256" key="6">
    <source>
        <dbReference type="ARBA" id="ARBA00022723"/>
    </source>
</evidence>
<dbReference type="EMBL" id="VSWD01000012">
    <property type="protein sequence ID" value="KAK3085609.1"/>
    <property type="molecule type" value="Genomic_DNA"/>
</dbReference>
<dbReference type="AlphaFoldDB" id="A0AA88XYG5"/>
<keyword evidence="6" id="KW-0479">Metal-binding</keyword>
<dbReference type="Proteomes" id="UP001186944">
    <property type="component" value="Unassembled WGS sequence"/>
</dbReference>
<evidence type="ECO:0000256" key="14">
    <source>
        <dbReference type="PROSITE-ProRule" id="PRU01379"/>
    </source>
</evidence>
<dbReference type="PRINTS" id="PR00765">
    <property type="entry name" value="CRBOXYPTASEA"/>
</dbReference>
<keyword evidence="17" id="KW-1185">Reference proteome</keyword>
<keyword evidence="11" id="KW-0482">Metalloprotease</keyword>
<dbReference type="PANTHER" id="PTHR11705">
    <property type="entry name" value="PROTEASE FAMILY M14 CARBOXYPEPTIDASE A,B"/>
    <property type="match status" value="1"/>
</dbReference>
<dbReference type="GO" id="GO:0005615">
    <property type="term" value="C:extracellular space"/>
    <property type="evidence" value="ECO:0007669"/>
    <property type="project" value="TreeGrafter"/>
</dbReference>
<comment type="caution">
    <text evidence="16">The sequence shown here is derived from an EMBL/GenBank/DDBJ whole genome shotgun (WGS) entry which is preliminary data.</text>
</comment>
<evidence type="ECO:0000256" key="9">
    <source>
        <dbReference type="ARBA" id="ARBA00022833"/>
    </source>
</evidence>
<feature type="domain" description="Peptidase M14" evidence="15">
    <location>
        <begin position="145"/>
        <end position="358"/>
    </location>
</feature>
<accession>A0AA88XYG5</accession>
<sequence>MGNRCRSATSEADGVVILDYVHTTLPFFRLPRGLDERTIVELNNLLTVVRVIPETEKHLEILKGISANNSADEIDFWRSPRAVGHPVDTSLSPKVFDHYHNTLRMHGLRPEVTIRDVQKLINTSDEMNTHALKFHPAQDNFNYGAYHNLHEVTEWMYNLARRYSDMVTIVNISQSFEKRPIVGLKISSGKGNAEKPNFFIEGGIHAREWISPATVIYMTGQMLSQYKIRKKISDIVDKFNWYILPVFNVDGYEYTWTHDRTWRKTRSKHPGSVCIGVDPNRNWNWQWGNVGSSNLPCSNTYRGPKAFSEVEVKGVANFMKKVRMKAFIDFHSYSQRWMSPWGYTEHLPNDYNDQVSMF</sequence>
<dbReference type="InterPro" id="IPR036990">
    <property type="entry name" value="M14A-like_propep"/>
</dbReference>
<keyword evidence="12" id="KW-0865">Zymogen</keyword>
<evidence type="ECO:0000313" key="17">
    <source>
        <dbReference type="Proteomes" id="UP001186944"/>
    </source>
</evidence>
<dbReference type="Pfam" id="PF02244">
    <property type="entry name" value="Propep_M14"/>
    <property type="match status" value="1"/>
</dbReference>
<dbReference type="CDD" id="cd03860">
    <property type="entry name" value="M14_CP_A-B_like"/>
    <property type="match status" value="1"/>
</dbReference>
<dbReference type="InterPro" id="IPR057246">
    <property type="entry name" value="CARBOXYPEPT_ZN_1"/>
</dbReference>
<organism evidence="16 17">
    <name type="scientific">Pinctada imbricata</name>
    <name type="common">Atlantic pearl-oyster</name>
    <name type="synonym">Pinctada martensii</name>
    <dbReference type="NCBI Taxonomy" id="66713"/>
    <lineage>
        <taxon>Eukaryota</taxon>
        <taxon>Metazoa</taxon>
        <taxon>Spiralia</taxon>
        <taxon>Lophotrochozoa</taxon>
        <taxon>Mollusca</taxon>
        <taxon>Bivalvia</taxon>
        <taxon>Autobranchia</taxon>
        <taxon>Pteriomorphia</taxon>
        <taxon>Pterioida</taxon>
        <taxon>Pterioidea</taxon>
        <taxon>Pteriidae</taxon>
        <taxon>Pinctada</taxon>
    </lineage>
</organism>
<dbReference type="PANTHER" id="PTHR11705:SF143">
    <property type="entry name" value="SLL0236 PROTEIN"/>
    <property type="match status" value="1"/>
</dbReference>
<keyword evidence="5" id="KW-0645">Protease</keyword>
<dbReference type="GO" id="GO:0008270">
    <property type="term" value="F:zinc ion binding"/>
    <property type="evidence" value="ECO:0007669"/>
    <property type="project" value="InterPro"/>
</dbReference>
<evidence type="ECO:0000256" key="13">
    <source>
        <dbReference type="ARBA" id="ARBA00023157"/>
    </source>
</evidence>
<evidence type="ECO:0000259" key="15">
    <source>
        <dbReference type="PROSITE" id="PS52035"/>
    </source>
</evidence>
<evidence type="ECO:0000256" key="10">
    <source>
        <dbReference type="ARBA" id="ARBA00023026"/>
    </source>
</evidence>